<keyword evidence="3 9" id="KW-0812">Transmembrane</keyword>
<dbReference type="GO" id="GO:0016887">
    <property type="term" value="F:ATP hydrolysis activity"/>
    <property type="evidence" value="ECO:0007669"/>
    <property type="project" value="InterPro"/>
</dbReference>
<dbReference type="PANTHER" id="PTHR42788">
    <property type="entry name" value="TAURINE IMPORT ATP-BINDING PROTEIN-RELATED"/>
    <property type="match status" value="1"/>
</dbReference>
<dbReference type="Pfam" id="PF00005">
    <property type="entry name" value="ABC_tran"/>
    <property type="match status" value="1"/>
</dbReference>
<dbReference type="PROSITE" id="PS50893">
    <property type="entry name" value="ABC_TRANSPORTER_2"/>
    <property type="match status" value="1"/>
</dbReference>
<dbReference type="Gene3D" id="1.10.3720.10">
    <property type="entry name" value="MetI-like"/>
    <property type="match status" value="1"/>
</dbReference>
<dbReference type="InterPro" id="IPR003439">
    <property type="entry name" value="ABC_transporter-like_ATP-bd"/>
</dbReference>
<dbReference type="EMBL" id="SNWR01000001">
    <property type="protein sequence ID" value="TDO36818.1"/>
    <property type="molecule type" value="Genomic_DNA"/>
</dbReference>
<feature type="region of interest" description="Disordered" evidence="8">
    <location>
        <begin position="196"/>
        <end position="215"/>
    </location>
</feature>
<dbReference type="InterPro" id="IPR035906">
    <property type="entry name" value="MetI-like_sf"/>
</dbReference>
<dbReference type="Gene3D" id="3.40.50.300">
    <property type="entry name" value="P-loop containing nucleotide triphosphate hydrolases"/>
    <property type="match status" value="1"/>
</dbReference>
<proteinExistence type="predicted"/>
<keyword evidence="4" id="KW-0547">Nucleotide-binding</keyword>
<feature type="compositionally biased region" description="Basic residues" evidence="8">
    <location>
        <begin position="223"/>
        <end position="241"/>
    </location>
</feature>
<evidence type="ECO:0000256" key="6">
    <source>
        <dbReference type="ARBA" id="ARBA00022989"/>
    </source>
</evidence>
<protein>
    <submittedName>
        <fullName evidence="11">ABC-type nitrate/sulfonate/bicarbonate transport system ATPase subunit</fullName>
    </submittedName>
</protein>
<dbReference type="CDD" id="cd03293">
    <property type="entry name" value="ABC_NrtD_SsuB_transporters"/>
    <property type="match status" value="1"/>
</dbReference>
<keyword evidence="7 9" id="KW-0472">Membrane</keyword>
<dbReference type="SMART" id="SM00382">
    <property type="entry name" value="AAA"/>
    <property type="match status" value="1"/>
</dbReference>
<evidence type="ECO:0000313" key="12">
    <source>
        <dbReference type="Proteomes" id="UP000294901"/>
    </source>
</evidence>
<dbReference type="SUPFAM" id="SSF52540">
    <property type="entry name" value="P-loop containing nucleoside triphosphate hydrolases"/>
    <property type="match status" value="1"/>
</dbReference>
<dbReference type="InterPro" id="IPR003593">
    <property type="entry name" value="AAA+_ATPase"/>
</dbReference>
<keyword evidence="5" id="KW-0067">ATP-binding</keyword>
<evidence type="ECO:0000256" key="8">
    <source>
        <dbReference type="SAM" id="MobiDB-lite"/>
    </source>
</evidence>
<comment type="caution">
    <text evidence="11">The sequence shown here is derived from an EMBL/GenBank/DDBJ whole genome shotgun (WGS) entry which is preliminary data.</text>
</comment>
<evidence type="ECO:0000256" key="3">
    <source>
        <dbReference type="ARBA" id="ARBA00022692"/>
    </source>
</evidence>
<dbReference type="PANTHER" id="PTHR42788:SF13">
    <property type="entry name" value="ALIPHATIC SULFONATES IMPORT ATP-BINDING PROTEIN SSUB"/>
    <property type="match status" value="1"/>
</dbReference>
<evidence type="ECO:0000259" key="10">
    <source>
        <dbReference type="PROSITE" id="PS50893"/>
    </source>
</evidence>
<feature type="domain" description="ABC transporter" evidence="10">
    <location>
        <begin position="268"/>
        <end position="499"/>
    </location>
</feature>
<dbReference type="SUPFAM" id="SSF161098">
    <property type="entry name" value="MetI-like"/>
    <property type="match status" value="1"/>
</dbReference>
<dbReference type="Pfam" id="PF00528">
    <property type="entry name" value="BPD_transp_1"/>
    <property type="match status" value="1"/>
</dbReference>
<gene>
    <name evidence="11" type="ORF">C8E87_0401</name>
</gene>
<evidence type="ECO:0000256" key="9">
    <source>
        <dbReference type="SAM" id="Phobius"/>
    </source>
</evidence>
<evidence type="ECO:0000256" key="2">
    <source>
        <dbReference type="ARBA" id="ARBA00022448"/>
    </source>
</evidence>
<dbReference type="GO" id="GO:0005524">
    <property type="term" value="F:ATP binding"/>
    <property type="evidence" value="ECO:0007669"/>
    <property type="project" value="UniProtKB-KW"/>
</dbReference>
<comment type="subcellular location">
    <subcellularLocation>
        <location evidence="1">Membrane</location>
        <topology evidence="1">Multi-pass membrane protein</topology>
    </subcellularLocation>
</comment>
<dbReference type="InterPro" id="IPR017871">
    <property type="entry name" value="ABC_transporter-like_CS"/>
</dbReference>
<keyword evidence="2" id="KW-0813">Transport</keyword>
<dbReference type="GO" id="GO:0016020">
    <property type="term" value="C:membrane"/>
    <property type="evidence" value="ECO:0007669"/>
    <property type="project" value="UniProtKB-SubCell"/>
</dbReference>
<feature type="region of interest" description="Disordered" evidence="8">
    <location>
        <begin position="223"/>
        <end position="250"/>
    </location>
</feature>
<keyword evidence="6 9" id="KW-1133">Transmembrane helix</keyword>
<dbReference type="InterPro" id="IPR050166">
    <property type="entry name" value="ABC_transporter_ATP-bind"/>
</dbReference>
<dbReference type="CDD" id="cd06261">
    <property type="entry name" value="TM_PBP2"/>
    <property type="match status" value="1"/>
</dbReference>
<sequence>MTDLEAGPRLTRVWKNFGLPALGLTTTVGLWWLITAAFNVDPFFVPSPGDVTNAFLRVPSYLLEESWITLKRVLIGFLIAVAGGLTLAVVLAASHTVERMFLPVLAAVNAVPKVALAPLLLVWMGFGDSPKIVMVVLVSFFPVIVSTMAGLTSAPADLRELARSLRASWWQTFVKVRLVWALPQVFVGIKVATPAGDHRRRHRRGGQPRSRPRLGHRRIGRLQRHSARLRRPGPARHHGRRPVLPDGRRRATARALGPGHQLLRKHMITIDGVSQTFKGRSGPIEAIRGIDLEIAEGEFLTIIGRSGCGKSTLLRMVSGLLKPTKGEVRVAGERVRSPRRDVAMVFQKPALLPWRTVEQNIMLPVEIFGWRTADHRGRAEQLLEMTGLGAFRKRLPHELSGGMQQRVSLCRALIQNPKVMLMDEPFSALDALTREELAVELQRIHIQLGTTILFVTHSIQEAVLLADRVAVLSSRPGRVRKLVQIPIPRPRSFGHNAHMEEVAKVSAELHTLLLSDEHLRAPTA</sequence>
<dbReference type="InterPro" id="IPR000515">
    <property type="entry name" value="MetI-like"/>
</dbReference>
<dbReference type="PROSITE" id="PS00211">
    <property type="entry name" value="ABC_TRANSPORTER_1"/>
    <property type="match status" value="1"/>
</dbReference>
<feature type="transmembrane region" description="Helical" evidence="9">
    <location>
        <begin position="17"/>
        <end position="38"/>
    </location>
</feature>
<reference evidence="11 12" key="1">
    <citation type="submission" date="2019-03" db="EMBL/GenBank/DDBJ databases">
        <title>Sequencing the genomes of 1000 actinobacteria strains.</title>
        <authorList>
            <person name="Klenk H.-P."/>
        </authorList>
    </citation>
    <scope>NUCLEOTIDE SEQUENCE [LARGE SCALE GENOMIC DNA]</scope>
    <source>
        <strain evidence="11 12">DSM 43805</strain>
    </source>
</reference>
<evidence type="ECO:0000256" key="4">
    <source>
        <dbReference type="ARBA" id="ARBA00022741"/>
    </source>
</evidence>
<dbReference type="AlphaFoldDB" id="A0A4V3C793"/>
<evidence type="ECO:0000313" key="11">
    <source>
        <dbReference type="EMBL" id="TDO36818.1"/>
    </source>
</evidence>
<accession>A0A4V3C793</accession>
<organism evidence="11 12">
    <name type="scientific">Paractinoplanes brasiliensis</name>
    <dbReference type="NCBI Taxonomy" id="52695"/>
    <lineage>
        <taxon>Bacteria</taxon>
        <taxon>Bacillati</taxon>
        <taxon>Actinomycetota</taxon>
        <taxon>Actinomycetes</taxon>
        <taxon>Micromonosporales</taxon>
        <taxon>Micromonosporaceae</taxon>
        <taxon>Paractinoplanes</taxon>
    </lineage>
</organism>
<feature type="transmembrane region" description="Helical" evidence="9">
    <location>
        <begin position="100"/>
        <end position="126"/>
    </location>
</feature>
<evidence type="ECO:0000256" key="7">
    <source>
        <dbReference type="ARBA" id="ARBA00023136"/>
    </source>
</evidence>
<dbReference type="InterPro" id="IPR027417">
    <property type="entry name" value="P-loop_NTPase"/>
</dbReference>
<feature type="compositionally biased region" description="Basic residues" evidence="8">
    <location>
        <begin position="198"/>
        <end position="215"/>
    </location>
</feature>
<evidence type="ECO:0000256" key="5">
    <source>
        <dbReference type="ARBA" id="ARBA00022840"/>
    </source>
</evidence>
<keyword evidence="12" id="KW-1185">Reference proteome</keyword>
<feature type="transmembrane region" description="Helical" evidence="9">
    <location>
        <begin position="73"/>
        <end position="93"/>
    </location>
</feature>
<name>A0A4V3C793_9ACTN</name>
<evidence type="ECO:0000256" key="1">
    <source>
        <dbReference type="ARBA" id="ARBA00004141"/>
    </source>
</evidence>
<dbReference type="GO" id="GO:0055085">
    <property type="term" value="P:transmembrane transport"/>
    <property type="evidence" value="ECO:0007669"/>
    <property type="project" value="InterPro"/>
</dbReference>
<dbReference type="Proteomes" id="UP000294901">
    <property type="component" value="Unassembled WGS sequence"/>
</dbReference>
<feature type="transmembrane region" description="Helical" evidence="9">
    <location>
        <begin position="132"/>
        <end position="156"/>
    </location>
</feature>